<feature type="repeat" description="Solcar" evidence="9">
    <location>
        <begin position="257"/>
        <end position="344"/>
    </location>
</feature>
<evidence type="ECO:0000256" key="4">
    <source>
        <dbReference type="ARBA" id="ARBA00022692"/>
    </source>
</evidence>
<keyword evidence="13" id="KW-1185">Reference proteome</keyword>
<dbReference type="InParanoid" id="A0A024G8Y6"/>
<feature type="repeat" description="Solcar" evidence="9">
    <location>
        <begin position="145"/>
        <end position="232"/>
    </location>
</feature>
<dbReference type="Pfam" id="PF00153">
    <property type="entry name" value="Mito_carr"/>
    <property type="match status" value="3"/>
</dbReference>
<dbReference type="GO" id="GO:1902603">
    <property type="term" value="P:carnitine transmembrane transport"/>
    <property type="evidence" value="ECO:0007669"/>
    <property type="project" value="TreeGrafter"/>
</dbReference>
<evidence type="ECO:0000256" key="7">
    <source>
        <dbReference type="ARBA" id="ARBA00023128"/>
    </source>
</evidence>
<keyword evidence="4 9" id="KW-0812">Transmembrane</keyword>
<dbReference type="InterPro" id="IPR023395">
    <property type="entry name" value="MCP_dom_sf"/>
</dbReference>
<evidence type="ECO:0000313" key="13">
    <source>
        <dbReference type="Proteomes" id="UP000053237"/>
    </source>
</evidence>
<evidence type="ECO:0000256" key="11">
    <source>
        <dbReference type="SAM" id="Phobius"/>
    </source>
</evidence>
<comment type="similarity">
    <text evidence="2 10">Belongs to the mitochondrial carrier (TC 2.A.29) family.</text>
</comment>
<dbReference type="GO" id="GO:0031966">
    <property type="term" value="C:mitochondrial membrane"/>
    <property type="evidence" value="ECO:0007669"/>
    <property type="project" value="UniProtKB-SubCell"/>
</dbReference>
<dbReference type="AlphaFoldDB" id="A0A024G8Y6"/>
<feature type="repeat" description="Solcar" evidence="9">
    <location>
        <begin position="45"/>
        <end position="135"/>
    </location>
</feature>
<accession>A0A024G8Y6</accession>
<dbReference type="STRING" id="65357.A0A024G8Y6"/>
<protein>
    <recommendedName>
        <fullName evidence="14">Mitochondrial carrier protein</fullName>
    </recommendedName>
</protein>
<evidence type="ECO:0000256" key="10">
    <source>
        <dbReference type="RuleBase" id="RU000488"/>
    </source>
</evidence>
<feature type="transmembrane region" description="Helical" evidence="11">
    <location>
        <begin position="259"/>
        <end position="280"/>
    </location>
</feature>
<dbReference type="PROSITE" id="PS50920">
    <property type="entry name" value="SOLCAR"/>
    <property type="match status" value="3"/>
</dbReference>
<proteinExistence type="inferred from homology"/>
<dbReference type="EMBL" id="CAIX01000047">
    <property type="protein sequence ID" value="CCI43326.1"/>
    <property type="molecule type" value="Genomic_DNA"/>
</dbReference>
<evidence type="ECO:0000256" key="6">
    <source>
        <dbReference type="ARBA" id="ARBA00022989"/>
    </source>
</evidence>
<dbReference type="PANTHER" id="PTHR45624:SF4">
    <property type="entry name" value="CONGESTED-LIKE TRACHEA PROTEIN-RELATED"/>
    <property type="match status" value="1"/>
</dbReference>
<evidence type="ECO:0000256" key="2">
    <source>
        <dbReference type="ARBA" id="ARBA00006375"/>
    </source>
</evidence>
<evidence type="ECO:0008006" key="14">
    <source>
        <dbReference type="Google" id="ProtNLM"/>
    </source>
</evidence>
<dbReference type="PANTHER" id="PTHR45624">
    <property type="entry name" value="MITOCHONDRIAL BASIC AMINO ACIDS TRANSPORTER-RELATED"/>
    <property type="match status" value="1"/>
</dbReference>
<gene>
    <name evidence="12" type="ORF">BN9_041100</name>
</gene>
<organism evidence="12 13">
    <name type="scientific">Albugo candida</name>
    <dbReference type="NCBI Taxonomy" id="65357"/>
    <lineage>
        <taxon>Eukaryota</taxon>
        <taxon>Sar</taxon>
        <taxon>Stramenopiles</taxon>
        <taxon>Oomycota</taxon>
        <taxon>Peronosporomycetes</taxon>
        <taxon>Albuginales</taxon>
        <taxon>Albuginaceae</taxon>
        <taxon>Albugo</taxon>
    </lineage>
</organism>
<dbReference type="InterPro" id="IPR018108">
    <property type="entry name" value="MCP_transmembrane"/>
</dbReference>
<keyword evidence="8 9" id="KW-0472">Membrane</keyword>
<sequence length="349" mass="38946">MSKCAAPSIGSGNAFDLEQFNAFASSRQVMATSSLENPIDTSLMILTIKNLASGIIAGSCEALAGYPLETVKARMQTQPRRANGLPYYSGMIDCVQQSVRDGGIASLYRGALPQIIRSAISASVLFGLMGQYRYYFDTQTLFRERPRFSLVFAAMSTGLTESFLYTPFEVIKIRMQTQCTHTRKRTSNVACMKAVYRQSGLRGFYRGMLPMAKKEMLGNAAYFVAYESSKTYLTELLYTMQSKHQTSDFDSKDQRFKTYGAIATAGGIAGLVYWLAVFPIDTVKSVMQADTLQNPKYRGVIDCCEKLYREQGVKRFYQGISPTLIRAFPANAITFVAFETSLNFLNQHF</sequence>
<keyword evidence="6 11" id="KW-1133">Transmembrane helix</keyword>
<dbReference type="OrthoDB" id="409586at2759"/>
<keyword evidence="3 10" id="KW-0813">Transport</keyword>
<keyword evidence="7" id="KW-0496">Mitochondrion</keyword>
<evidence type="ECO:0000256" key="1">
    <source>
        <dbReference type="ARBA" id="ARBA00004225"/>
    </source>
</evidence>
<dbReference type="InterPro" id="IPR050567">
    <property type="entry name" value="Mitochondrial_Carrier"/>
</dbReference>
<evidence type="ECO:0000256" key="5">
    <source>
        <dbReference type="ARBA" id="ARBA00022737"/>
    </source>
</evidence>
<dbReference type="GO" id="GO:0015227">
    <property type="term" value="F:O-acyl-L-carnitine transmembrane transporter activity"/>
    <property type="evidence" value="ECO:0007669"/>
    <property type="project" value="TreeGrafter"/>
</dbReference>
<dbReference type="Gene3D" id="1.50.40.10">
    <property type="entry name" value="Mitochondrial carrier domain"/>
    <property type="match status" value="2"/>
</dbReference>
<keyword evidence="5" id="KW-0677">Repeat</keyword>
<reference evidence="12 13" key="1">
    <citation type="submission" date="2012-05" db="EMBL/GenBank/DDBJ databases">
        <title>Recombination and specialization in a pathogen metapopulation.</title>
        <authorList>
            <person name="Gardiner A."/>
            <person name="Kemen E."/>
            <person name="Schultz-Larsen T."/>
            <person name="MacLean D."/>
            <person name="Van Oosterhout C."/>
            <person name="Jones J.D.G."/>
        </authorList>
    </citation>
    <scope>NUCLEOTIDE SEQUENCE [LARGE SCALE GENOMIC DNA]</scope>
    <source>
        <strain evidence="12 13">Ac Nc2</strain>
    </source>
</reference>
<evidence type="ECO:0000256" key="8">
    <source>
        <dbReference type="ARBA" id="ARBA00023136"/>
    </source>
</evidence>
<dbReference type="Proteomes" id="UP000053237">
    <property type="component" value="Unassembled WGS sequence"/>
</dbReference>
<comment type="subcellular location">
    <subcellularLocation>
        <location evidence="1">Mitochondrion membrane</location>
        <topology evidence="1">Multi-pass membrane protein</topology>
    </subcellularLocation>
</comment>
<evidence type="ECO:0000313" key="12">
    <source>
        <dbReference type="EMBL" id="CCI43326.1"/>
    </source>
</evidence>
<name>A0A024G8Y6_9STRA</name>
<dbReference type="GO" id="GO:0006839">
    <property type="term" value="P:mitochondrial transport"/>
    <property type="evidence" value="ECO:0007669"/>
    <property type="project" value="TreeGrafter"/>
</dbReference>
<evidence type="ECO:0000256" key="3">
    <source>
        <dbReference type="ARBA" id="ARBA00022448"/>
    </source>
</evidence>
<comment type="caution">
    <text evidence="12">The sequence shown here is derived from an EMBL/GenBank/DDBJ whole genome shotgun (WGS) entry which is preliminary data.</text>
</comment>
<evidence type="ECO:0000256" key="9">
    <source>
        <dbReference type="PROSITE-ProRule" id="PRU00282"/>
    </source>
</evidence>
<dbReference type="SUPFAM" id="SSF103506">
    <property type="entry name" value="Mitochondrial carrier"/>
    <property type="match status" value="1"/>
</dbReference>